<accession>A0A0A0BC99</accession>
<dbReference type="Gene3D" id="3.40.50.1820">
    <property type="entry name" value="alpha/beta hydrolase"/>
    <property type="match status" value="1"/>
</dbReference>
<keyword evidence="1 2" id="KW-0732">Signal</keyword>
<dbReference type="GO" id="GO:0008236">
    <property type="term" value="F:serine-type peptidase activity"/>
    <property type="evidence" value="ECO:0007669"/>
    <property type="project" value="InterPro"/>
</dbReference>
<dbReference type="GO" id="GO:0006508">
    <property type="term" value="P:proteolysis"/>
    <property type="evidence" value="ECO:0007669"/>
    <property type="project" value="InterPro"/>
</dbReference>
<dbReference type="AlphaFoldDB" id="A0A0A0BC99"/>
<dbReference type="Pfam" id="PF18435">
    <property type="entry name" value="EstA_Ig_like"/>
    <property type="match status" value="1"/>
</dbReference>
<dbReference type="Pfam" id="PF00326">
    <property type="entry name" value="Peptidase_S9"/>
    <property type="match status" value="1"/>
</dbReference>
<feature type="domain" description="Esterase Ig-like N-terminal" evidence="4">
    <location>
        <begin position="44"/>
        <end position="162"/>
    </location>
</feature>
<feature type="signal peptide" evidence="2">
    <location>
        <begin position="1"/>
        <end position="28"/>
    </location>
</feature>
<dbReference type="PANTHER" id="PTHR43037">
    <property type="entry name" value="UNNAMED PRODUCT-RELATED"/>
    <property type="match status" value="1"/>
</dbReference>
<dbReference type="InterPro" id="IPR050955">
    <property type="entry name" value="Plant_Biomass_Hydrol_Est"/>
</dbReference>
<dbReference type="RefSeq" id="WP_034624665.1">
    <property type="nucleotide sequence ID" value="NZ_AXNT01000004.1"/>
</dbReference>
<dbReference type="OrthoDB" id="9764953at2"/>
<keyword evidence="6" id="KW-1185">Reference proteome</keyword>
<gene>
    <name evidence="5" type="ORF">Q760_12075</name>
</gene>
<dbReference type="EMBL" id="AXNT01000004">
    <property type="protein sequence ID" value="KGM03813.1"/>
    <property type="molecule type" value="Genomic_DNA"/>
</dbReference>
<dbReference type="PANTHER" id="PTHR43037:SF1">
    <property type="entry name" value="BLL1128 PROTEIN"/>
    <property type="match status" value="1"/>
</dbReference>
<sequence>MTVRAHLVPAAAAAVLLAAVLVQAPATAAQAPQHGRGAASVVGVDVVAEVGPLGAAVTAVALELDRVVSAPYTDLDEAAFAVGATLDDVTAPRTVTDVYLSDSAEPGEPRARGRVVVVELAADDPNAGVLWYDGTLNHRYALEGAYLVEVLDDVVDRRGRVLLRETGDALANDDVVIPVVDDFAVRASTGSSGVLLRYGLYSPARDRSAGPHYGHRRGEGPDATLYPLVVALHGSGERGTDGTTQLLANELGVAFAKPSRQASDPSFVLVPQAPPPSVQPVEPGQSVWEVPGVQSALLELVDRTIATYPVDPDRVYLTGLSMGSMGTFDILPKRPDLFAAALPVTGYADLASAPVLKDIPIWATHSVDDATVLFDRADSDWNLMAAIEATGTPVTRDEWAANLPDEENEANARAQWARAEAEGSHTLFTAWTAGTTPVNPHFAWVPTYSNDVMVDWLYSHVRGE</sequence>
<proteinExistence type="predicted"/>
<name>A0A0A0BC99_9CELL</name>
<dbReference type="Proteomes" id="UP000029833">
    <property type="component" value="Unassembled WGS sequence"/>
</dbReference>
<protein>
    <submittedName>
        <fullName evidence="5">Uncharacterized protein</fullName>
    </submittedName>
</protein>
<dbReference type="InterPro" id="IPR029058">
    <property type="entry name" value="AB_hydrolase_fold"/>
</dbReference>
<evidence type="ECO:0000259" key="3">
    <source>
        <dbReference type="Pfam" id="PF00326"/>
    </source>
</evidence>
<comment type="caution">
    <text evidence="5">The sequence shown here is derived from an EMBL/GenBank/DDBJ whole genome shotgun (WGS) entry which is preliminary data.</text>
</comment>
<evidence type="ECO:0000259" key="4">
    <source>
        <dbReference type="Pfam" id="PF18435"/>
    </source>
</evidence>
<dbReference type="InterPro" id="IPR041172">
    <property type="entry name" value="EstA_Ig-like_N"/>
</dbReference>
<feature type="chain" id="PRO_5001967089" evidence="2">
    <location>
        <begin position="29"/>
        <end position="464"/>
    </location>
</feature>
<evidence type="ECO:0000256" key="1">
    <source>
        <dbReference type="ARBA" id="ARBA00022729"/>
    </source>
</evidence>
<evidence type="ECO:0000313" key="6">
    <source>
        <dbReference type="Proteomes" id="UP000029833"/>
    </source>
</evidence>
<reference evidence="5 6" key="1">
    <citation type="submission" date="2013-10" db="EMBL/GenBank/DDBJ databases">
        <authorList>
            <person name="Wang G."/>
            <person name="Zhuang W."/>
        </authorList>
    </citation>
    <scope>NUCLEOTIDE SEQUENCE [LARGE SCALE GENOMIC DNA]</scope>
    <source>
        <strain evidence="5 6">DSM 20118</strain>
    </source>
</reference>
<evidence type="ECO:0000313" key="5">
    <source>
        <dbReference type="EMBL" id="KGM03813.1"/>
    </source>
</evidence>
<dbReference type="Gene3D" id="2.60.40.2180">
    <property type="match status" value="1"/>
</dbReference>
<dbReference type="InterPro" id="IPR001375">
    <property type="entry name" value="Peptidase_S9_cat"/>
</dbReference>
<feature type="domain" description="Peptidase S9 prolyl oligopeptidase catalytic" evidence="3">
    <location>
        <begin position="298"/>
        <end position="361"/>
    </location>
</feature>
<organism evidence="5 6">
    <name type="scientific">Cellulomonas cellasea DSM 20118</name>
    <dbReference type="NCBI Taxonomy" id="1408250"/>
    <lineage>
        <taxon>Bacteria</taxon>
        <taxon>Bacillati</taxon>
        <taxon>Actinomycetota</taxon>
        <taxon>Actinomycetes</taxon>
        <taxon>Micrococcales</taxon>
        <taxon>Cellulomonadaceae</taxon>
        <taxon>Cellulomonas</taxon>
    </lineage>
</organism>
<evidence type="ECO:0000256" key="2">
    <source>
        <dbReference type="SAM" id="SignalP"/>
    </source>
</evidence>
<dbReference type="SUPFAM" id="SSF53474">
    <property type="entry name" value="alpha/beta-Hydrolases"/>
    <property type="match status" value="1"/>
</dbReference>